<reference evidence="1" key="1">
    <citation type="submission" date="2021-03" db="EMBL/GenBank/DDBJ databases">
        <authorList>
            <person name="Tagirdzhanova G."/>
        </authorList>
    </citation>
    <scope>NUCLEOTIDE SEQUENCE</scope>
</reference>
<dbReference type="AlphaFoldDB" id="A0A8H3F509"/>
<dbReference type="Proteomes" id="UP000664521">
    <property type="component" value="Unassembled WGS sequence"/>
</dbReference>
<sequence>MKATVIVKVIGLISCLGGYVMASPAIVNDNALSLTERTAFSDPAHGTVEKRRFVPIIHGLEGVLKYASETLAAQLEGAATSTKQLKAGCAHGKDLTSRLATQGYNTTFILNEICDASKQPTLATNAEIQNKTAEASTKIWIVQALGAIGGNFNKLCNIIDVDAANSVGLNGNFVKDEICGTGG</sequence>
<gene>
    <name evidence="1" type="ORF">HETSPECPRED_003583</name>
</gene>
<dbReference type="EMBL" id="CAJPDS010000020">
    <property type="protein sequence ID" value="CAF9917763.1"/>
    <property type="molecule type" value="Genomic_DNA"/>
</dbReference>
<keyword evidence="2" id="KW-1185">Reference proteome</keyword>
<evidence type="ECO:0000313" key="1">
    <source>
        <dbReference type="EMBL" id="CAF9917763.1"/>
    </source>
</evidence>
<accession>A0A8H3F509</accession>
<proteinExistence type="predicted"/>
<dbReference type="OrthoDB" id="5388551at2759"/>
<organism evidence="1 2">
    <name type="scientific">Heterodermia speciosa</name>
    <dbReference type="NCBI Taxonomy" id="116794"/>
    <lineage>
        <taxon>Eukaryota</taxon>
        <taxon>Fungi</taxon>
        <taxon>Dikarya</taxon>
        <taxon>Ascomycota</taxon>
        <taxon>Pezizomycotina</taxon>
        <taxon>Lecanoromycetes</taxon>
        <taxon>OSLEUM clade</taxon>
        <taxon>Lecanoromycetidae</taxon>
        <taxon>Caliciales</taxon>
        <taxon>Physciaceae</taxon>
        <taxon>Heterodermia</taxon>
    </lineage>
</organism>
<name>A0A8H3F509_9LECA</name>
<comment type="caution">
    <text evidence="1">The sequence shown here is derived from an EMBL/GenBank/DDBJ whole genome shotgun (WGS) entry which is preliminary data.</text>
</comment>
<evidence type="ECO:0000313" key="2">
    <source>
        <dbReference type="Proteomes" id="UP000664521"/>
    </source>
</evidence>
<protein>
    <submittedName>
        <fullName evidence="1">Uncharacterized protein</fullName>
    </submittedName>
</protein>